<dbReference type="AlphaFoldDB" id="A0A5C6TQJ9"/>
<keyword evidence="1" id="KW-0732">Signal</keyword>
<feature type="chain" id="PRO_5022811742" description="RcnB family protein" evidence="1">
    <location>
        <begin position="24"/>
        <end position="109"/>
    </location>
</feature>
<evidence type="ECO:0000313" key="3">
    <source>
        <dbReference type="Proteomes" id="UP000321249"/>
    </source>
</evidence>
<dbReference type="EMBL" id="VOQQ01000001">
    <property type="protein sequence ID" value="TXC62245.1"/>
    <property type="molecule type" value="Genomic_DNA"/>
</dbReference>
<sequence length="109" mass="12493">MRKMISAAILAGLLGSTAMPALAQHRRPAPHRPAPHHNWREMQSSRGHHWRRGQRLSIAQRRWRVNDWQRRGLRAPPRGYYWVRENNNSGDYLLVAAATGLIASILASQ</sequence>
<dbReference type="OrthoDB" id="9808839at2"/>
<accession>A0A5C6TQJ9</accession>
<evidence type="ECO:0000313" key="2">
    <source>
        <dbReference type="EMBL" id="TXC62245.1"/>
    </source>
</evidence>
<dbReference type="Gene3D" id="3.10.450.160">
    <property type="entry name" value="inner membrane protein cigr"/>
    <property type="match status" value="1"/>
</dbReference>
<keyword evidence="3" id="KW-1185">Reference proteome</keyword>
<dbReference type="InterPro" id="IPR024572">
    <property type="entry name" value="RcnB"/>
</dbReference>
<feature type="signal peptide" evidence="1">
    <location>
        <begin position="1"/>
        <end position="23"/>
    </location>
</feature>
<dbReference type="Pfam" id="PF11776">
    <property type="entry name" value="RcnB"/>
    <property type="match status" value="1"/>
</dbReference>
<organism evidence="2 3">
    <name type="scientific">Allosphingosinicella ginsenosidimutans</name>
    <dbReference type="NCBI Taxonomy" id="1176539"/>
    <lineage>
        <taxon>Bacteria</taxon>
        <taxon>Pseudomonadati</taxon>
        <taxon>Pseudomonadota</taxon>
        <taxon>Alphaproteobacteria</taxon>
        <taxon>Sphingomonadales</taxon>
        <taxon>Sphingomonadaceae</taxon>
        <taxon>Allosphingosinicella</taxon>
    </lineage>
</organism>
<proteinExistence type="predicted"/>
<evidence type="ECO:0008006" key="4">
    <source>
        <dbReference type="Google" id="ProtNLM"/>
    </source>
</evidence>
<reference evidence="2 3" key="1">
    <citation type="journal article" date="2015" name="J. Microbiol.">
        <title>Sphingosinicella ginsenosidimutans sp. nov., with ginsenoside converting activity.</title>
        <authorList>
            <person name="Kim J.K."/>
            <person name="Kang M.S."/>
            <person name="Park S.C."/>
            <person name="Kim K.M."/>
            <person name="Choi K."/>
            <person name="Yoon M.H."/>
            <person name="Im W.T."/>
        </authorList>
    </citation>
    <scope>NUCLEOTIDE SEQUENCE [LARGE SCALE GENOMIC DNA]</scope>
    <source>
        <strain evidence="2 3">BS-11</strain>
    </source>
</reference>
<comment type="caution">
    <text evidence="2">The sequence shown here is derived from an EMBL/GenBank/DDBJ whole genome shotgun (WGS) entry which is preliminary data.</text>
</comment>
<gene>
    <name evidence="2" type="ORF">FRZ32_00405</name>
</gene>
<name>A0A5C6TQJ9_9SPHN</name>
<dbReference type="Proteomes" id="UP000321249">
    <property type="component" value="Unassembled WGS sequence"/>
</dbReference>
<dbReference type="RefSeq" id="WP_147041633.1">
    <property type="nucleotide sequence ID" value="NZ_BAABIR010000001.1"/>
</dbReference>
<protein>
    <recommendedName>
        <fullName evidence="4">RcnB family protein</fullName>
    </recommendedName>
</protein>
<evidence type="ECO:0000256" key="1">
    <source>
        <dbReference type="SAM" id="SignalP"/>
    </source>
</evidence>